<reference evidence="2 3" key="1">
    <citation type="submission" date="2015-10" db="EMBL/GenBank/DDBJ databases">
        <authorList>
            <person name="Gilbert D.G."/>
        </authorList>
    </citation>
    <scope>NUCLEOTIDE SEQUENCE [LARGE SCALE GENOMIC DNA]</scope>
    <source>
        <strain evidence="2">COMA1</strain>
    </source>
</reference>
<dbReference type="InterPro" id="IPR021327">
    <property type="entry name" value="DUF2934"/>
</dbReference>
<dbReference type="Pfam" id="PF11154">
    <property type="entry name" value="DUF2934"/>
    <property type="match status" value="1"/>
</dbReference>
<keyword evidence="3" id="KW-1185">Reference proteome</keyword>
<protein>
    <recommendedName>
        <fullName evidence="4">DUF2934 domain-containing protein</fullName>
    </recommendedName>
</protein>
<dbReference type="OrthoDB" id="9811127at2"/>
<sequence>MPTRKTTTKTKPKTKSSKGKGRPVPAVRRVEKPIELPEGMWERISQKAYELWEQRGRQDGNALRDWFDAEEIVMEEIHESRE</sequence>
<dbReference type="RefSeq" id="WP_090743677.1">
    <property type="nucleotide sequence ID" value="NZ_CZQA01000001.1"/>
</dbReference>
<dbReference type="AlphaFoldDB" id="A0A0S4L9H7"/>
<evidence type="ECO:0000313" key="3">
    <source>
        <dbReference type="Proteomes" id="UP000199032"/>
    </source>
</evidence>
<feature type="region of interest" description="Disordered" evidence="1">
    <location>
        <begin position="1"/>
        <end position="25"/>
    </location>
</feature>
<evidence type="ECO:0000313" key="2">
    <source>
        <dbReference type="EMBL" id="CUS32539.1"/>
    </source>
</evidence>
<gene>
    <name evidence="2" type="ORF">COMA1_10676</name>
</gene>
<feature type="compositionally biased region" description="Basic residues" evidence="1">
    <location>
        <begin position="1"/>
        <end position="21"/>
    </location>
</feature>
<dbReference type="STRING" id="1742972.COMA1_10676"/>
<dbReference type="Proteomes" id="UP000199032">
    <property type="component" value="Unassembled WGS sequence"/>
</dbReference>
<evidence type="ECO:0008006" key="4">
    <source>
        <dbReference type="Google" id="ProtNLM"/>
    </source>
</evidence>
<proteinExistence type="predicted"/>
<accession>A0A0S4L9H7</accession>
<name>A0A0S4L9H7_9BACT</name>
<dbReference type="EMBL" id="CZQA01000001">
    <property type="protein sequence ID" value="CUS32539.1"/>
    <property type="molecule type" value="Genomic_DNA"/>
</dbReference>
<evidence type="ECO:0000256" key="1">
    <source>
        <dbReference type="SAM" id="MobiDB-lite"/>
    </source>
</evidence>
<organism evidence="2 3">
    <name type="scientific">Candidatus Nitrospira nitrosa</name>
    <dbReference type="NCBI Taxonomy" id="1742972"/>
    <lineage>
        <taxon>Bacteria</taxon>
        <taxon>Pseudomonadati</taxon>
        <taxon>Nitrospirota</taxon>
        <taxon>Nitrospiria</taxon>
        <taxon>Nitrospirales</taxon>
        <taxon>Nitrospiraceae</taxon>
        <taxon>Nitrospira</taxon>
    </lineage>
</organism>